<dbReference type="EMBL" id="JAJSOF020000009">
    <property type="protein sequence ID" value="KAJ4445832.1"/>
    <property type="molecule type" value="Genomic_DNA"/>
</dbReference>
<protein>
    <submittedName>
        <fullName evidence="1">Uncharacterized protein</fullName>
    </submittedName>
</protein>
<proteinExistence type="predicted"/>
<keyword evidence="2" id="KW-1185">Reference proteome</keyword>
<reference evidence="1 2" key="1">
    <citation type="journal article" date="2022" name="Allergy">
        <title>Genome assembly and annotation of Periplaneta americana reveal a comprehensive cockroach allergen profile.</title>
        <authorList>
            <person name="Wang L."/>
            <person name="Xiong Q."/>
            <person name="Saelim N."/>
            <person name="Wang L."/>
            <person name="Nong W."/>
            <person name="Wan A.T."/>
            <person name="Shi M."/>
            <person name="Liu X."/>
            <person name="Cao Q."/>
            <person name="Hui J.H.L."/>
            <person name="Sookrung N."/>
            <person name="Leung T.F."/>
            <person name="Tungtrongchitr A."/>
            <person name="Tsui S.K.W."/>
        </authorList>
    </citation>
    <scope>NUCLEOTIDE SEQUENCE [LARGE SCALE GENOMIC DNA]</scope>
    <source>
        <strain evidence="1">PWHHKU_190912</strain>
    </source>
</reference>
<evidence type="ECO:0000313" key="1">
    <source>
        <dbReference type="EMBL" id="KAJ4445832.1"/>
    </source>
</evidence>
<comment type="caution">
    <text evidence="1">The sequence shown here is derived from an EMBL/GenBank/DDBJ whole genome shotgun (WGS) entry which is preliminary data.</text>
</comment>
<organism evidence="1 2">
    <name type="scientific">Periplaneta americana</name>
    <name type="common">American cockroach</name>
    <name type="synonym">Blatta americana</name>
    <dbReference type="NCBI Taxonomy" id="6978"/>
    <lineage>
        <taxon>Eukaryota</taxon>
        <taxon>Metazoa</taxon>
        <taxon>Ecdysozoa</taxon>
        <taxon>Arthropoda</taxon>
        <taxon>Hexapoda</taxon>
        <taxon>Insecta</taxon>
        <taxon>Pterygota</taxon>
        <taxon>Neoptera</taxon>
        <taxon>Polyneoptera</taxon>
        <taxon>Dictyoptera</taxon>
        <taxon>Blattodea</taxon>
        <taxon>Blattoidea</taxon>
        <taxon>Blattidae</taxon>
        <taxon>Blattinae</taxon>
        <taxon>Periplaneta</taxon>
    </lineage>
</organism>
<gene>
    <name evidence="1" type="ORF">ANN_12517</name>
</gene>
<sequence>MIIRGETFAPAPGIGRGSLVLRTKRSNHRATPKFNSSTGSNPIPLVFSLCGQKLENSCCMRLWIVTYQKPSARTRIGFNRPFRLQRKFYGSINWSVLLIGGLPCSLFPVDFLLTDLSSDNKTKHQRAHNLCVRFVSNVRKYDHITPSLEAIGWLKLDKKRNLHSLLFLFEILNSSILSYLSSRFTYLSSHHNLNTRSRHETILTIPSHRTSSYSSSSTIALPRLWNSLPASIRDCRNKIEFKRKLTRHLVNTMDMELEDEDVDVKVGFRTLFSTMDSCSSIYLETVGDTD</sequence>
<evidence type="ECO:0000313" key="2">
    <source>
        <dbReference type="Proteomes" id="UP001148838"/>
    </source>
</evidence>
<dbReference type="Proteomes" id="UP001148838">
    <property type="component" value="Unassembled WGS sequence"/>
</dbReference>
<name>A0ABQ8TJA9_PERAM</name>
<accession>A0ABQ8TJA9</accession>